<comment type="subcellular location">
    <subcellularLocation>
        <location evidence="1">Membrane</location>
        <topology evidence="1">Multi-pass membrane protein</topology>
    </subcellularLocation>
</comment>
<evidence type="ECO:0000256" key="5">
    <source>
        <dbReference type="SAM" id="Phobius"/>
    </source>
</evidence>
<dbReference type="AlphaFoldDB" id="A0A2S9PN94"/>
<dbReference type="InterPro" id="IPR000515">
    <property type="entry name" value="MetI-like"/>
</dbReference>
<keyword evidence="4 5" id="KW-0472">Membrane</keyword>
<comment type="caution">
    <text evidence="7">The sequence shown here is derived from an EMBL/GenBank/DDBJ whole genome shotgun (WGS) entry which is preliminary data.</text>
</comment>
<feature type="non-terminal residue" evidence="7">
    <location>
        <position position="191"/>
    </location>
</feature>
<evidence type="ECO:0000256" key="4">
    <source>
        <dbReference type="ARBA" id="ARBA00023136"/>
    </source>
</evidence>
<evidence type="ECO:0000313" key="8">
    <source>
        <dbReference type="Proteomes" id="UP000239322"/>
    </source>
</evidence>
<dbReference type="PROSITE" id="PS50928">
    <property type="entry name" value="ABC_TM1"/>
    <property type="match status" value="1"/>
</dbReference>
<dbReference type="PANTHER" id="PTHR43839:SF1">
    <property type="entry name" value="OPPC IN A BINDING PROTEIN-DEPENDENT TRANSPORT SYSTEM"/>
    <property type="match status" value="1"/>
</dbReference>
<keyword evidence="8" id="KW-1185">Reference proteome</keyword>
<evidence type="ECO:0000256" key="1">
    <source>
        <dbReference type="ARBA" id="ARBA00004141"/>
    </source>
</evidence>
<organism evidence="7 8">
    <name type="scientific">Streptomyces solincola</name>
    <dbReference type="NCBI Taxonomy" id="2100817"/>
    <lineage>
        <taxon>Bacteria</taxon>
        <taxon>Bacillati</taxon>
        <taxon>Actinomycetota</taxon>
        <taxon>Actinomycetes</taxon>
        <taxon>Kitasatosporales</taxon>
        <taxon>Streptomycetaceae</taxon>
        <taxon>Streptomyces</taxon>
    </lineage>
</organism>
<dbReference type="RefSeq" id="WP_146132706.1">
    <property type="nucleotide sequence ID" value="NZ_PVLV01000636.1"/>
</dbReference>
<feature type="domain" description="ABC transmembrane type-1" evidence="6">
    <location>
        <begin position="100"/>
        <end position="191"/>
    </location>
</feature>
<dbReference type="GO" id="GO:0055085">
    <property type="term" value="P:transmembrane transport"/>
    <property type="evidence" value="ECO:0007669"/>
    <property type="project" value="InterPro"/>
</dbReference>
<keyword evidence="2 5" id="KW-0812">Transmembrane</keyword>
<sequence>MSETAGTERAVGGTSLAWVRRRESAARFWRGYRAHRSGLYGLAALALIGLAALAAPLLVGGDVQSVTRAEGGALEPPSAAFWLGTDQFGRSLLGLLVWGARVSLAVGLLAAGLSVAIGAVVGIAAGHFGGWFATVGMRGTDWFLGMPALVLAIVLATVLSRSMWEGGLAIGITRRSTTARRVRGAHIAVEA</sequence>
<dbReference type="EMBL" id="PVLV01000636">
    <property type="protein sequence ID" value="PRH75898.1"/>
    <property type="molecule type" value="Genomic_DNA"/>
</dbReference>
<dbReference type="PANTHER" id="PTHR43839">
    <property type="entry name" value="OPPC IN A BINDING PROTEIN-DEPENDENT TRANSPORT SYSTEM"/>
    <property type="match status" value="1"/>
</dbReference>
<accession>A0A2S9PN94</accession>
<protein>
    <submittedName>
        <fullName evidence="7">ABC transporter permease</fullName>
    </submittedName>
</protein>
<evidence type="ECO:0000256" key="3">
    <source>
        <dbReference type="ARBA" id="ARBA00022989"/>
    </source>
</evidence>
<feature type="transmembrane region" description="Helical" evidence="5">
    <location>
        <begin position="142"/>
        <end position="159"/>
    </location>
</feature>
<feature type="transmembrane region" description="Helical" evidence="5">
    <location>
        <begin position="105"/>
        <end position="130"/>
    </location>
</feature>
<evidence type="ECO:0000259" key="6">
    <source>
        <dbReference type="PROSITE" id="PS50928"/>
    </source>
</evidence>
<evidence type="ECO:0000313" key="7">
    <source>
        <dbReference type="EMBL" id="PRH75898.1"/>
    </source>
</evidence>
<dbReference type="SUPFAM" id="SSF161098">
    <property type="entry name" value="MetI-like"/>
    <property type="match status" value="1"/>
</dbReference>
<reference evidence="7 8" key="1">
    <citation type="submission" date="2018-03" db="EMBL/GenBank/DDBJ databases">
        <title>Novel Streptomyces sp. from soil.</title>
        <authorList>
            <person name="Tan G.Y.A."/>
            <person name="Lee Z.Y."/>
        </authorList>
    </citation>
    <scope>NUCLEOTIDE SEQUENCE [LARGE SCALE GENOMIC DNA]</scope>
    <source>
        <strain evidence="7 8">ST5x</strain>
    </source>
</reference>
<dbReference type="Proteomes" id="UP000239322">
    <property type="component" value="Unassembled WGS sequence"/>
</dbReference>
<name>A0A2S9PN94_9ACTN</name>
<feature type="transmembrane region" description="Helical" evidence="5">
    <location>
        <begin position="79"/>
        <end position="98"/>
    </location>
</feature>
<evidence type="ECO:0000256" key="2">
    <source>
        <dbReference type="ARBA" id="ARBA00022692"/>
    </source>
</evidence>
<keyword evidence="3 5" id="KW-1133">Transmembrane helix</keyword>
<dbReference type="OrthoDB" id="9812701at2"/>
<feature type="transmembrane region" description="Helical" evidence="5">
    <location>
        <begin position="39"/>
        <end position="59"/>
    </location>
</feature>
<proteinExistence type="predicted"/>
<dbReference type="GO" id="GO:0016020">
    <property type="term" value="C:membrane"/>
    <property type="evidence" value="ECO:0007669"/>
    <property type="project" value="UniProtKB-SubCell"/>
</dbReference>
<dbReference type="InterPro" id="IPR035906">
    <property type="entry name" value="MetI-like_sf"/>
</dbReference>
<gene>
    <name evidence="7" type="ORF">C6N75_28515</name>
</gene>